<name>A0A8S5MF11_9CAUD</name>
<accession>A0A8S5MF11</accession>
<dbReference type="EMBL" id="BK014889">
    <property type="protein sequence ID" value="DAD80854.1"/>
    <property type="molecule type" value="Genomic_DNA"/>
</dbReference>
<sequence>MPTPSQLNSLLSKYMYHDNVTVCRQINAVDDEGADDYAVQEIYVNIPCKLYQSGKPFTAKNTDRQVDVITDLKLFLPPQYDVLPNDILKISRNEQEILLNVVKSFKYKSHQEVTVKRKDEAR</sequence>
<reference evidence="1" key="1">
    <citation type="journal article" date="2021" name="Proc. Natl. Acad. Sci. U.S.A.">
        <title>A Catalog of Tens of Thousands of Viruses from Human Metagenomes Reveals Hidden Associations with Chronic Diseases.</title>
        <authorList>
            <person name="Tisza M.J."/>
            <person name="Buck C.B."/>
        </authorList>
    </citation>
    <scope>NUCLEOTIDE SEQUENCE</scope>
    <source>
        <strain evidence="1">CtmAU6</strain>
    </source>
</reference>
<protein>
    <submittedName>
        <fullName evidence="1">Head closure knob</fullName>
    </submittedName>
</protein>
<dbReference type="Gene3D" id="2.40.10.370">
    <property type="entry name" value="Protein of unknown function DUF3599"/>
    <property type="match status" value="1"/>
</dbReference>
<dbReference type="InterPro" id="IPR038667">
    <property type="entry name" value="XkdH-like_sf"/>
</dbReference>
<evidence type="ECO:0000313" key="1">
    <source>
        <dbReference type="EMBL" id="DAD80854.1"/>
    </source>
</evidence>
<proteinExistence type="predicted"/>
<organism evidence="1">
    <name type="scientific">Siphoviridae sp. ctmAU6</name>
    <dbReference type="NCBI Taxonomy" id="2826451"/>
    <lineage>
        <taxon>Viruses</taxon>
        <taxon>Duplodnaviria</taxon>
        <taxon>Heunggongvirae</taxon>
        <taxon>Uroviricota</taxon>
        <taxon>Caudoviricetes</taxon>
    </lineage>
</organism>